<comment type="caution">
    <text evidence="3">The sequence shown here is derived from an EMBL/GenBank/DDBJ whole genome shotgun (WGS) entry which is preliminary data.</text>
</comment>
<gene>
    <name evidence="3" type="ORF">ACH5RR_010534</name>
</gene>
<keyword evidence="4" id="KW-1185">Reference proteome</keyword>
<evidence type="ECO:0000313" key="4">
    <source>
        <dbReference type="Proteomes" id="UP001630127"/>
    </source>
</evidence>
<dbReference type="AlphaFoldDB" id="A0ABD3AJ72"/>
<dbReference type="Gene3D" id="1.10.472.80">
    <property type="entry name" value="Ypt/Rab-GAP domain of gyp1p, domain 3"/>
    <property type="match status" value="1"/>
</dbReference>
<evidence type="ECO:0000259" key="2">
    <source>
        <dbReference type="PROSITE" id="PS50086"/>
    </source>
</evidence>
<sequence>MGYLMCKIIYGGCVMKNSASAELESYFPVRPECQADIPKTRFKPRVGKTLSPRRWNAAFDQDGHLDIAGVLRRIQRGGIHPSIKGAVWEFLLGCFDPNSTSEERNELQQRRREQYSAWKTECKEMVPIIGSGKFIMAAIITDDGQPINETSVNGNPSDDTGAKPSDDGSLDKTVIRWKLSLHQIGLDVVRTDRTLQFYENEENQAKLWDVLAVYSWVDGDIGYVQGMNDICSPMVILLENEADAFWCFERAMRRLRENFRCSTTSIGVQSQLSTLAQIIKAIDPKLHQHLEELDGGEYLFAFRMLMVLFRREFSFVDSLYLWEVMWAMEYNPNIYLLYEEPRDSNYSSCKNGDQKMNSKLLKQYGKFERKNVQTGWTEQRSALAVFLVASVLETRNKRLLKEAKGLDDVVQILGELTGNLDVKKALKEALKIHKKYLSKVKKS</sequence>
<feature type="compositionally biased region" description="Polar residues" evidence="1">
    <location>
        <begin position="147"/>
        <end position="158"/>
    </location>
</feature>
<dbReference type="InterPro" id="IPR000195">
    <property type="entry name" value="Rab-GAP-TBC_dom"/>
</dbReference>
<dbReference type="PANTHER" id="PTHR22957:SF533">
    <property type="entry name" value="TBC1 DOMAIN FAMILY MEMBER 15-LIKE ISOFORM X1"/>
    <property type="match status" value="1"/>
</dbReference>
<accession>A0ABD3AJ72</accession>
<evidence type="ECO:0000313" key="3">
    <source>
        <dbReference type="EMBL" id="KAL3531212.1"/>
    </source>
</evidence>
<organism evidence="3 4">
    <name type="scientific">Cinchona calisaya</name>
    <dbReference type="NCBI Taxonomy" id="153742"/>
    <lineage>
        <taxon>Eukaryota</taxon>
        <taxon>Viridiplantae</taxon>
        <taxon>Streptophyta</taxon>
        <taxon>Embryophyta</taxon>
        <taxon>Tracheophyta</taxon>
        <taxon>Spermatophyta</taxon>
        <taxon>Magnoliopsida</taxon>
        <taxon>eudicotyledons</taxon>
        <taxon>Gunneridae</taxon>
        <taxon>Pentapetalae</taxon>
        <taxon>asterids</taxon>
        <taxon>lamiids</taxon>
        <taxon>Gentianales</taxon>
        <taxon>Rubiaceae</taxon>
        <taxon>Cinchonoideae</taxon>
        <taxon>Cinchoneae</taxon>
        <taxon>Cinchona</taxon>
    </lineage>
</organism>
<evidence type="ECO:0000256" key="1">
    <source>
        <dbReference type="SAM" id="MobiDB-lite"/>
    </source>
</evidence>
<dbReference type="FunFam" id="1.10.8.270:FF:000025">
    <property type="entry name" value="TBC1 domain family member 15-like"/>
    <property type="match status" value="1"/>
</dbReference>
<dbReference type="SMART" id="SM00164">
    <property type="entry name" value="TBC"/>
    <property type="match status" value="1"/>
</dbReference>
<name>A0ABD3AJ72_9GENT</name>
<dbReference type="Gene3D" id="1.10.8.270">
    <property type="entry name" value="putative rabgap domain of human tbc1 domain family member 14 like domains"/>
    <property type="match status" value="1"/>
</dbReference>
<dbReference type="Proteomes" id="UP001630127">
    <property type="component" value="Unassembled WGS sequence"/>
</dbReference>
<dbReference type="EMBL" id="JBJUIK010000004">
    <property type="protein sequence ID" value="KAL3531212.1"/>
    <property type="molecule type" value="Genomic_DNA"/>
</dbReference>
<dbReference type="Pfam" id="PF00566">
    <property type="entry name" value="RabGAP-TBC"/>
    <property type="match status" value="1"/>
</dbReference>
<dbReference type="SUPFAM" id="SSF47923">
    <property type="entry name" value="Ypt/Rab-GAP domain of gyp1p"/>
    <property type="match status" value="2"/>
</dbReference>
<dbReference type="PROSITE" id="PS50086">
    <property type="entry name" value="TBC_RABGAP"/>
    <property type="match status" value="1"/>
</dbReference>
<feature type="domain" description="Rab-GAP TBC" evidence="2">
    <location>
        <begin position="78"/>
        <end position="329"/>
    </location>
</feature>
<dbReference type="PANTHER" id="PTHR22957">
    <property type="entry name" value="TBC1 DOMAIN FAMILY MEMBER GTPASE-ACTIVATING PROTEIN"/>
    <property type="match status" value="1"/>
</dbReference>
<feature type="region of interest" description="Disordered" evidence="1">
    <location>
        <begin position="146"/>
        <end position="168"/>
    </location>
</feature>
<reference evidence="3 4" key="1">
    <citation type="submission" date="2024-11" db="EMBL/GenBank/DDBJ databases">
        <title>A near-complete genome assembly of Cinchona calisaya.</title>
        <authorList>
            <person name="Lian D.C."/>
            <person name="Zhao X.W."/>
            <person name="Wei L."/>
        </authorList>
    </citation>
    <scope>NUCLEOTIDE SEQUENCE [LARGE SCALE GENOMIC DNA]</scope>
    <source>
        <tissue evidence="3">Nenye</tissue>
    </source>
</reference>
<dbReference type="InterPro" id="IPR035969">
    <property type="entry name" value="Rab-GAP_TBC_sf"/>
</dbReference>
<proteinExistence type="predicted"/>
<protein>
    <recommendedName>
        <fullName evidence="2">Rab-GAP TBC domain-containing protein</fullName>
    </recommendedName>
</protein>